<reference evidence="2 3" key="1">
    <citation type="submission" date="2022-01" db="EMBL/GenBank/DDBJ databases">
        <title>Paraglaciecola sp. G1-23.</title>
        <authorList>
            <person name="Jin M.S."/>
            <person name="Han D.M."/>
            <person name="Kim H.M."/>
            <person name="Jeon C.O."/>
        </authorList>
    </citation>
    <scope>NUCLEOTIDE SEQUENCE [LARGE SCALE GENOMIC DNA]</scope>
    <source>
        <strain evidence="2 3">G1-23</strain>
    </source>
</reference>
<evidence type="ECO:0000259" key="1">
    <source>
        <dbReference type="Pfam" id="PF20250"/>
    </source>
</evidence>
<gene>
    <name evidence="2" type="ORF">L0668_02295</name>
</gene>
<dbReference type="PANTHER" id="PTHR38032:SF1">
    <property type="entry name" value="RNA-BINDING PROTEIN KHPB N-TERMINAL DOMAIN-CONTAINING PROTEIN"/>
    <property type="match status" value="1"/>
</dbReference>
<organism evidence="2 3">
    <name type="scientific">Paraglaciecola algarum</name>
    <dbReference type="NCBI Taxonomy" id="3050085"/>
    <lineage>
        <taxon>Bacteria</taxon>
        <taxon>Pseudomonadati</taxon>
        <taxon>Pseudomonadota</taxon>
        <taxon>Gammaproteobacteria</taxon>
        <taxon>Alteromonadales</taxon>
        <taxon>Alteromonadaceae</taxon>
        <taxon>Paraglaciecola</taxon>
    </lineage>
</organism>
<comment type="caution">
    <text evidence="2">The sequence shown here is derived from an EMBL/GenBank/DDBJ whole genome shotgun (WGS) entry which is preliminary data.</text>
</comment>
<dbReference type="Pfam" id="PF03961">
    <property type="entry name" value="FapA"/>
    <property type="match status" value="1"/>
</dbReference>
<dbReference type="InterPro" id="IPR046866">
    <property type="entry name" value="FapA_N"/>
</dbReference>
<dbReference type="Proteomes" id="UP001521137">
    <property type="component" value="Unassembled WGS sequence"/>
</dbReference>
<protein>
    <submittedName>
        <fullName evidence="2">FapA family protein</fullName>
    </submittedName>
</protein>
<keyword evidence="3" id="KW-1185">Reference proteome</keyword>
<evidence type="ECO:0000313" key="3">
    <source>
        <dbReference type="Proteomes" id="UP001521137"/>
    </source>
</evidence>
<proteinExistence type="predicted"/>
<accession>A0ABS9D1Y3</accession>
<name>A0ABS9D1Y3_9ALTE</name>
<dbReference type="InterPro" id="IPR046865">
    <property type="entry name" value="FapA_b_solenoid"/>
</dbReference>
<dbReference type="EMBL" id="JAKGAS010000001">
    <property type="protein sequence ID" value="MCF2946919.1"/>
    <property type="molecule type" value="Genomic_DNA"/>
</dbReference>
<feature type="domain" description="Flagellar Assembly Protein A N-terminal region" evidence="1">
    <location>
        <begin position="85"/>
        <end position="261"/>
    </location>
</feature>
<dbReference type="PANTHER" id="PTHR38032">
    <property type="entry name" value="POLYMERASE-RELATED"/>
    <property type="match status" value="1"/>
</dbReference>
<dbReference type="Pfam" id="PF20250">
    <property type="entry name" value="FapA_N"/>
    <property type="match status" value="1"/>
</dbReference>
<evidence type="ECO:0000313" key="2">
    <source>
        <dbReference type="EMBL" id="MCF2946919.1"/>
    </source>
</evidence>
<sequence length="554" mass="61355">MLGITLEVDKTNTYLDITIEPEKLQKPIDAKTVFHLIKESNYAKFFIFDENVIELISSFKNATADNNRAPISQRVGERRDTSIKCTIVEGQLSAIVSLTCGYAGKIPSLQEIKAELAKVGVKRGISTKRLAQLSKQVQEGQSGETFEDTIAKGLPPRAGKPSKLQPLVQNALERILAPQTKGNERVDMRNLGAIICVKKGDELLRRLPPTEGRAGYTVTGDTIVPKPGEWLKFKPGDGTVISDHDENLLIADISGMPKFKQQKMWVDDTFTCKGVNVGTGNVEYDGAVLVNGDVTENMRIIASGDITINGFVESAYIQAGGDIIITEGAMGKVNDALTEYSTTLVSQGSIHIQHGQGLDIKCNGNVSIGRQLAYSRIESKGKVTVGAVDKPNGNIFACSIKCYEQFSAGTIGAVSGSSLNIDFSEGFNNLLERKDTLDDLVKQISDNNYRHMERMNIINSKYVPKEMQHRVDEANQLFQGESQLLQWLHVKAKEMQQSKETYQANLQMVANKKIYPGVTLKLNNRTWRADREYDRSKVAFQGHQWEFEPITSKM</sequence>
<dbReference type="InterPro" id="IPR005646">
    <property type="entry name" value="FapA"/>
</dbReference>
<dbReference type="RefSeq" id="WP_235310436.1">
    <property type="nucleotide sequence ID" value="NZ_JAKGAS010000001.1"/>
</dbReference>